<evidence type="ECO:0008006" key="3">
    <source>
        <dbReference type="Google" id="ProtNLM"/>
    </source>
</evidence>
<accession>A0ABS4IL26</accession>
<evidence type="ECO:0000313" key="1">
    <source>
        <dbReference type="EMBL" id="MBP1971624.1"/>
    </source>
</evidence>
<dbReference type="Proteomes" id="UP001519345">
    <property type="component" value="Unassembled WGS sequence"/>
</dbReference>
<comment type="caution">
    <text evidence="1">The sequence shown here is derived from an EMBL/GenBank/DDBJ whole genome shotgun (WGS) entry which is preliminary data.</text>
</comment>
<dbReference type="RefSeq" id="WP_209464643.1">
    <property type="nucleotide sequence ID" value="NZ_CP110224.1"/>
</dbReference>
<protein>
    <recommendedName>
        <fullName evidence="3">DUF5348 domain-containing protein</fullName>
    </recommendedName>
</protein>
<reference evidence="1 2" key="1">
    <citation type="submission" date="2021-03" db="EMBL/GenBank/DDBJ databases">
        <title>Genomic Encyclopedia of Type Strains, Phase IV (KMG-IV): sequencing the most valuable type-strain genomes for metagenomic binning, comparative biology and taxonomic classification.</title>
        <authorList>
            <person name="Goeker M."/>
        </authorList>
    </citation>
    <scope>NUCLEOTIDE SEQUENCE [LARGE SCALE GENOMIC DNA]</scope>
    <source>
        <strain evidence="1 2">DSM 25609</strain>
    </source>
</reference>
<keyword evidence="2" id="KW-1185">Reference proteome</keyword>
<sequence length="77" mass="9007">MITKLEEPILMHAESEFTFMIAEYVEIEPLQNGGHISYYGKVYNYDDAELTLYNEGQWVYDVSLNIMLSKDENGNYD</sequence>
<gene>
    <name evidence="1" type="ORF">J2Z83_003775</name>
</gene>
<dbReference type="EMBL" id="JAGGKX010000029">
    <property type="protein sequence ID" value="MBP1971624.1"/>
    <property type="molecule type" value="Genomic_DNA"/>
</dbReference>
<evidence type="ECO:0000313" key="2">
    <source>
        <dbReference type="Proteomes" id="UP001519345"/>
    </source>
</evidence>
<name>A0ABS4IL26_9BACI</name>
<organism evidence="1 2">
    <name type="scientific">Virgibacillus natechei</name>
    <dbReference type="NCBI Taxonomy" id="1216297"/>
    <lineage>
        <taxon>Bacteria</taxon>
        <taxon>Bacillati</taxon>
        <taxon>Bacillota</taxon>
        <taxon>Bacilli</taxon>
        <taxon>Bacillales</taxon>
        <taxon>Bacillaceae</taxon>
        <taxon>Virgibacillus</taxon>
    </lineage>
</organism>
<proteinExistence type="predicted"/>